<dbReference type="EMBL" id="CP024915">
    <property type="protein sequence ID" value="AUZ88385.1"/>
    <property type="molecule type" value="Genomic_DNA"/>
</dbReference>
<organism evidence="3 4">
    <name type="scientific">Arthrobacter agilis</name>
    <dbReference type="NCBI Taxonomy" id="37921"/>
    <lineage>
        <taxon>Bacteria</taxon>
        <taxon>Bacillati</taxon>
        <taxon>Actinomycetota</taxon>
        <taxon>Actinomycetes</taxon>
        <taxon>Micrococcales</taxon>
        <taxon>Micrococcaceae</taxon>
        <taxon>Arthrobacter</taxon>
    </lineage>
</organism>
<evidence type="ECO:0000256" key="1">
    <source>
        <dbReference type="SAM" id="Phobius"/>
    </source>
</evidence>
<dbReference type="Proteomes" id="UP000239187">
    <property type="component" value="Chromosome"/>
</dbReference>
<dbReference type="Pfam" id="PF08378">
    <property type="entry name" value="NERD"/>
    <property type="match status" value="1"/>
</dbReference>
<protein>
    <recommendedName>
        <fullName evidence="2">NERD domain-containing protein</fullName>
    </recommendedName>
</protein>
<accession>A0A2L0UGK7</accession>
<name>A0A2L0UGK7_9MICC</name>
<evidence type="ECO:0000259" key="2">
    <source>
        <dbReference type="PROSITE" id="PS50965"/>
    </source>
</evidence>
<keyword evidence="1" id="KW-1133">Transmembrane helix</keyword>
<evidence type="ECO:0000313" key="3">
    <source>
        <dbReference type="EMBL" id="AUZ88385.1"/>
    </source>
</evidence>
<feature type="transmembrane region" description="Helical" evidence="1">
    <location>
        <begin position="254"/>
        <end position="272"/>
    </location>
</feature>
<keyword evidence="1" id="KW-0812">Transmembrane</keyword>
<sequence>MSAAVPLDDDVAYVEPATLGLLKRRVPGQSVMEQLLDVHGTKDTRGLLARVFGVRPLAPDSRPWYWGALGERSVGRTLASLGPEWTVLHAVPVGEKSSDIDHVVIGPTGIFTINTKRHPGQDVWTAKGTFLVAGTRYPYIRNSEHEAARAGKLLSAAVLNSVSVSAAIVVVGARQVTVKEKHRSVSVVSENQLLRWLTRRPVVHTGQQVALLSAAAAQPSTWRRTAPALRDPADVVGPFEALDRLVDQARRRRIGWLLAVPAAFVASAAGVLPPF</sequence>
<dbReference type="RefSeq" id="WP_133082629.1">
    <property type="nucleotide sequence ID" value="NZ_CP024915.1"/>
</dbReference>
<gene>
    <name evidence="3" type="ORF">CVO76_12620</name>
</gene>
<proteinExistence type="predicted"/>
<reference evidence="3 4" key="1">
    <citation type="submission" date="2017-11" db="EMBL/GenBank/DDBJ databases">
        <title>Draft genome of Arthrobacter agilis strain UMCV2, a plant growth-promoting rhizobacterium and biocontrol capacity of phytopathogenic fungi.</title>
        <authorList>
            <person name="Martinez-Camara R."/>
            <person name="Santoyo G."/>
            <person name="Moreno-Hagelsieb G."/>
            <person name="Valencia-Cantero E."/>
        </authorList>
    </citation>
    <scope>NUCLEOTIDE SEQUENCE [LARGE SCALE GENOMIC DNA]</scope>
    <source>
        <strain evidence="3 4">UMCV2</strain>
    </source>
</reference>
<dbReference type="AlphaFoldDB" id="A0A2L0UGK7"/>
<dbReference type="PROSITE" id="PS50965">
    <property type="entry name" value="NERD"/>
    <property type="match status" value="1"/>
</dbReference>
<keyword evidence="1" id="KW-0472">Membrane</keyword>
<dbReference type="InterPro" id="IPR011528">
    <property type="entry name" value="NERD"/>
</dbReference>
<evidence type="ECO:0000313" key="4">
    <source>
        <dbReference type="Proteomes" id="UP000239187"/>
    </source>
</evidence>
<feature type="domain" description="NERD" evidence="2">
    <location>
        <begin position="66"/>
        <end position="177"/>
    </location>
</feature>